<protein>
    <submittedName>
        <fullName evidence="7">TonB-dependent receptor, putative</fullName>
    </submittedName>
</protein>
<evidence type="ECO:0000313" key="7">
    <source>
        <dbReference type="EMBL" id="EOR96359.1"/>
    </source>
</evidence>
<evidence type="ECO:0000256" key="3">
    <source>
        <dbReference type="ARBA" id="ARBA00023237"/>
    </source>
</evidence>
<evidence type="ECO:0000256" key="2">
    <source>
        <dbReference type="ARBA" id="ARBA00023136"/>
    </source>
</evidence>
<comment type="subcellular location">
    <subcellularLocation>
        <location evidence="1">Cell outer membrane</location>
    </subcellularLocation>
</comment>
<accession>R9H5A4</accession>
<dbReference type="RefSeq" id="WP_016193713.1">
    <property type="nucleotide sequence ID" value="NZ_AQPN01000018.1"/>
</dbReference>
<evidence type="ECO:0000256" key="5">
    <source>
        <dbReference type="SAM" id="Phobius"/>
    </source>
</evidence>
<dbReference type="AlphaFoldDB" id="R9H5A4"/>
<feature type="region of interest" description="Disordered" evidence="4">
    <location>
        <begin position="818"/>
        <end position="839"/>
    </location>
</feature>
<dbReference type="InterPro" id="IPR037066">
    <property type="entry name" value="Plug_dom_sf"/>
</dbReference>
<dbReference type="Proteomes" id="UP000014174">
    <property type="component" value="Unassembled WGS sequence"/>
</dbReference>
<keyword evidence="2 5" id="KW-0472">Membrane</keyword>
<gene>
    <name evidence="7" type="ORF">ADIARSV_0464</name>
</gene>
<evidence type="ECO:0000256" key="1">
    <source>
        <dbReference type="ARBA" id="ARBA00004442"/>
    </source>
</evidence>
<keyword evidence="5" id="KW-1133">Transmembrane helix</keyword>
<keyword evidence="7" id="KW-0675">Receptor</keyword>
<dbReference type="Pfam" id="PF13620">
    <property type="entry name" value="CarboxypepD_reg"/>
    <property type="match status" value="1"/>
</dbReference>
<dbReference type="PANTHER" id="PTHR40980:SF4">
    <property type="entry name" value="TONB-DEPENDENT RECEPTOR-LIKE BETA-BARREL DOMAIN-CONTAINING PROTEIN"/>
    <property type="match status" value="1"/>
</dbReference>
<dbReference type="SUPFAM" id="SSF56935">
    <property type="entry name" value="Porins"/>
    <property type="match status" value="1"/>
</dbReference>
<dbReference type="Gene3D" id="2.60.40.1120">
    <property type="entry name" value="Carboxypeptidase-like, regulatory domain"/>
    <property type="match status" value="1"/>
</dbReference>
<dbReference type="InterPro" id="IPR008969">
    <property type="entry name" value="CarboxyPept-like_regulatory"/>
</dbReference>
<name>R9H5A4_9SPHI</name>
<reference evidence="7 8" key="1">
    <citation type="journal article" date="2013" name="Genome Announc.">
        <title>Draft Genome Sequence of Arcticibacter svalbardensis Strain MN12-7T, a Member of the Family Sphingobacteriaceae Isolated from an Arctic Soil Sample.</title>
        <authorList>
            <person name="Shivaji S."/>
            <person name="Ara S."/>
            <person name="Prasad S."/>
            <person name="Manasa B.P."/>
            <person name="Begum Z."/>
            <person name="Singh A."/>
            <person name="Kumar Pinnaka A."/>
        </authorList>
    </citation>
    <scope>NUCLEOTIDE SEQUENCE [LARGE SCALE GENOMIC DNA]</scope>
    <source>
        <strain evidence="7 8">MN12-7</strain>
    </source>
</reference>
<dbReference type="SUPFAM" id="SSF49464">
    <property type="entry name" value="Carboxypeptidase regulatory domain-like"/>
    <property type="match status" value="1"/>
</dbReference>
<dbReference type="eggNOG" id="COG1629">
    <property type="taxonomic scope" value="Bacteria"/>
</dbReference>
<dbReference type="Pfam" id="PF14905">
    <property type="entry name" value="OMP_b-brl_3"/>
    <property type="match status" value="1"/>
</dbReference>
<proteinExistence type="predicted"/>
<dbReference type="GO" id="GO:0009279">
    <property type="term" value="C:cell outer membrane"/>
    <property type="evidence" value="ECO:0007669"/>
    <property type="project" value="UniProtKB-SubCell"/>
</dbReference>
<keyword evidence="3" id="KW-0998">Cell outer membrane</keyword>
<dbReference type="EMBL" id="AQPN01000018">
    <property type="protein sequence ID" value="EOR96359.1"/>
    <property type="molecule type" value="Genomic_DNA"/>
</dbReference>
<keyword evidence="8" id="KW-1185">Reference proteome</keyword>
<evidence type="ECO:0000256" key="4">
    <source>
        <dbReference type="SAM" id="MobiDB-lite"/>
    </source>
</evidence>
<dbReference type="InterPro" id="IPR036942">
    <property type="entry name" value="Beta-barrel_TonB_sf"/>
</dbReference>
<dbReference type="Gene3D" id="2.170.130.10">
    <property type="entry name" value="TonB-dependent receptor, plug domain"/>
    <property type="match status" value="1"/>
</dbReference>
<dbReference type="Gene3D" id="2.40.170.20">
    <property type="entry name" value="TonB-dependent receptor, beta-barrel domain"/>
    <property type="match status" value="1"/>
</dbReference>
<organism evidence="7 8">
    <name type="scientific">Arcticibacter svalbardensis MN12-7</name>
    <dbReference type="NCBI Taxonomy" id="1150600"/>
    <lineage>
        <taxon>Bacteria</taxon>
        <taxon>Pseudomonadati</taxon>
        <taxon>Bacteroidota</taxon>
        <taxon>Sphingobacteriia</taxon>
        <taxon>Sphingobacteriales</taxon>
        <taxon>Sphingobacteriaceae</taxon>
        <taxon>Arcticibacter</taxon>
    </lineage>
</organism>
<comment type="caution">
    <text evidence="7">The sequence shown here is derived from an EMBL/GenBank/DDBJ whole genome shotgun (WGS) entry which is preliminary data.</text>
</comment>
<dbReference type="InterPro" id="IPR041700">
    <property type="entry name" value="OMP_b-brl_3"/>
</dbReference>
<feature type="transmembrane region" description="Helical" evidence="5">
    <location>
        <begin position="29"/>
        <end position="51"/>
    </location>
</feature>
<evidence type="ECO:0000313" key="8">
    <source>
        <dbReference type="Proteomes" id="UP000014174"/>
    </source>
</evidence>
<evidence type="ECO:0000259" key="6">
    <source>
        <dbReference type="Pfam" id="PF14905"/>
    </source>
</evidence>
<dbReference type="OrthoDB" id="724695at2"/>
<dbReference type="STRING" id="1150600.ADIARSV_0464"/>
<dbReference type="PANTHER" id="PTHR40980">
    <property type="entry name" value="PLUG DOMAIN-CONTAINING PROTEIN"/>
    <property type="match status" value="1"/>
</dbReference>
<feature type="compositionally biased region" description="Basic and acidic residues" evidence="4">
    <location>
        <begin position="827"/>
        <end position="839"/>
    </location>
</feature>
<keyword evidence="5" id="KW-0812">Transmembrane</keyword>
<sequence length="839" mass="92937">MSILKYFFQFANPLSSGIFFSKQLSGLNIYFYAWTFFSFAGCTNLFAGIALHDGSISGRIVNQQGAPIDYGTIVLKNAADSSVVKIMLSSVDGAFTFKPVQNGSYLISAQVLGYHQLITNTIIVSESKHEVNIPDLVLVASKATELQQVSITAQTPFIERTADRTTINIQNSILSEGASMLEVMEKLPGIIIGPDGQIILNGNPQVNVYIDGRSTRLSGQELTNFLTGLASSNIQKVELIPKPSAKYEAAGSGGIINIVRKKGKKNGLNGTINGGFSQGRYSKSSGGGAVNFKNDVINLSVSENYMYNKGFRSSLATTNFISAGSLQSSLASQNNHIRTYKTHTPSIGVDIYLTPKTTLTISGNGELQTFNNKSNSNSQLNSQNLNNTAFTFLNISEDVLANYSSNAHLVQQVDTTGQELSLDIDLLSYNTDADQNIFNNQIQSGLPDVNTNILLNQDRELSLFSIKGDYVLPIKNKFIFETGFKSSRVSSKTDSRYFEMLTQGAVKDDALSNNFNYTEIINAGYVNIKKTISKMDVQLGIRAENTNGKGEEIISNEILKRNYFQLFPSALVTYKVNKNHQFTLNLSRRIDRPAYSSLNPLRRFINTTTYLQGNSFLRPQDSYNMEIGYSYLNALFMTVSYRHISNFMTNWVFADPGEFVTVSQPINIKSSTTLNFDLSYSKKINSFWFTNNNLIVFYPTFKGKTDGLVIANPKGPSTYMNSSHTLTLSSRYSADLGFLYIPNYQDGAYNYEPTYNLSFGLKRSILNNKGSISVNVNDALRSQGYASTITTSTINDTWKVKNDTRIVRLNLSYRFGKSQSKPVKKVSGAEEEKKRSTSN</sequence>
<feature type="domain" description="Outer membrane protein beta-barrel" evidence="6">
    <location>
        <begin position="412"/>
        <end position="813"/>
    </location>
</feature>